<sequence>MDNETMHKNLHKKQAQTLQEVLGQEELLEIPAYYGEVLFDITPVEVEDSNIEKMTKALLENAPSDDLPPFMQELLKEDKEKLLAQLMDYFTRHKILEKLSK</sequence>
<name>A0A1R2D547_9CILI</name>
<dbReference type="Proteomes" id="UP000187209">
    <property type="component" value="Unassembled WGS sequence"/>
</dbReference>
<proteinExistence type="predicted"/>
<comment type="caution">
    <text evidence="1">The sequence shown here is derived from an EMBL/GenBank/DDBJ whole genome shotgun (WGS) entry which is preliminary data.</text>
</comment>
<reference evidence="1 2" key="1">
    <citation type="submission" date="2016-11" db="EMBL/GenBank/DDBJ databases">
        <title>The macronuclear genome of Stentor coeruleus: a giant cell with tiny introns.</title>
        <authorList>
            <person name="Slabodnick M."/>
            <person name="Ruby J.G."/>
            <person name="Reiff S.B."/>
            <person name="Swart E.C."/>
            <person name="Gosai S."/>
            <person name="Prabakaran S."/>
            <person name="Witkowska E."/>
            <person name="Larue G.E."/>
            <person name="Fisher S."/>
            <person name="Freeman R.M."/>
            <person name="Gunawardena J."/>
            <person name="Chu W."/>
            <person name="Stover N.A."/>
            <person name="Gregory B.D."/>
            <person name="Nowacki M."/>
            <person name="Derisi J."/>
            <person name="Roy S.W."/>
            <person name="Marshall W.F."/>
            <person name="Sood P."/>
        </authorList>
    </citation>
    <scope>NUCLEOTIDE SEQUENCE [LARGE SCALE GENOMIC DNA]</scope>
    <source>
        <strain evidence="1">WM001</strain>
    </source>
</reference>
<protein>
    <submittedName>
        <fullName evidence="1">Uncharacterized protein</fullName>
    </submittedName>
</protein>
<evidence type="ECO:0000313" key="2">
    <source>
        <dbReference type="Proteomes" id="UP000187209"/>
    </source>
</evidence>
<evidence type="ECO:0000313" key="1">
    <source>
        <dbReference type="EMBL" id="OMJ96340.1"/>
    </source>
</evidence>
<accession>A0A1R2D547</accession>
<organism evidence="1 2">
    <name type="scientific">Stentor coeruleus</name>
    <dbReference type="NCBI Taxonomy" id="5963"/>
    <lineage>
        <taxon>Eukaryota</taxon>
        <taxon>Sar</taxon>
        <taxon>Alveolata</taxon>
        <taxon>Ciliophora</taxon>
        <taxon>Postciliodesmatophora</taxon>
        <taxon>Heterotrichea</taxon>
        <taxon>Heterotrichida</taxon>
        <taxon>Stentoridae</taxon>
        <taxon>Stentor</taxon>
    </lineage>
</organism>
<keyword evidence="2" id="KW-1185">Reference proteome</keyword>
<dbReference type="AlphaFoldDB" id="A0A1R2D547"/>
<gene>
    <name evidence="1" type="ORF">SteCoe_78</name>
</gene>
<dbReference type="EMBL" id="MPUH01000001">
    <property type="protein sequence ID" value="OMJ96340.1"/>
    <property type="molecule type" value="Genomic_DNA"/>
</dbReference>